<dbReference type="Proteomes" id="UP000284277">
    <property type="component" value="Unassembled WGS sequence"/>
</dbReference>
<comment type="subcellular location">
    <subcellularLocation>
        <location evidence="1">Membrane</location>
        <topology evidence="1">Multi-pass membrane protein</topology>
    </subcellularLocation>
</comment>
<keyword evidence="5 6" id="KW-0472">Membrane</keyword>
<name>A0A419T2W3_9FIRM</name>
<organism evidence="7 8">
    <name type="scientific">Lacrimispora algidixylanolytica</name>
    <dbReference type="NCBI Taxonomy" id="94868"/>
    <lineage>
        <taxon>Bacteria</taxon>
        <taxon>Bacillati</taxon>
        <taxon>Bacillota</taxon>
        <taxon>Clostridia</taxon>
        <taxon>Lachnospirales</taxon>
        <taxon>Lachnospiraceae</taxon>
        <taxon>Lacrimispora</taxon>
    </lineage>
</organism>
<feature type="transmembrane region" description="Helical" evidence="6">
    <location>
        <begin position="95"/>
        <end position="113"/>
    </location>
</feature>
<evidence type="ECO:0000256" key="3">
    <source>
        <dbReference type="ARBA" id="ARBA00022692"/>
    </source>
</evidence>
<feature type="transmembrane region" description="Helical" evidence="6">
    <location>
        <begin position="48"/>
        <end position="74"/>
    </location>
</feature>
<feature type="transmembrane region" description="Helical" evidence="6">
    <location>
        <begin position="119"/>
        <end position="139"/>
    </location>
</feature>
<dbReference type="Pfam" id="PF01940">
    <property type="entry name" value="DUF92"/>
    <property type="match status" value="1"/>
</dbReference>
<evidence type="ECO:0000256" key="6">
    <source>
        <dbReference type="SAM" id="Phobius"/>
    </source>
</evidence>
<accession>A0A419T2W3</accession>
<feature type="transmembrane region" description="Helical" evidence="6">
    <location>
        <begin position="160"/>
        <end position="184"/>
    </location>
</feature>
<feature type="transmembrane region" description="Helical" evidence="6">
    <location>
        <begin position="7"/>
        <end position="28"/>
    </location>
</feature>
<dbReference type="EMBL" id="MCIA01000016">
    <property type="protein sequence ID" value="RKD31748.1"/>
    <property type="molecule type" value="Genomic_DNA"/>
</dbReference>
<protein>
    <recommendedName>
        <fullName evidence="9">DUF92 domain-containing protein</fullName>
    </recommendedName>
</protein>
<feature type="transmembrane region" description="Helical" evidence="6">
    <location>
        <begin position="459"/>
        <end position="479"/>
    </location>
</feature>
<evidence type="ECO:0000313" key="7">
    <source>
        <dbReference type="EMBL" id="RKD31748.1"/>
    </source>
</evidence>
<feature type="transmembrane region" description="Helical" evidence="6">
    <location>
        <begin position="375"/>
        <end position="397"/>
    </location>
</feature>
<dbReference type="PANTHER" id="PTHR13353">
    <property type="entry name" value="TRANSMEMBRANE PROTEIN 19"/>
    <property type="match status" value="1"/>
</dbReference>
<keyword evidence="4 6" id="KW-1133">Transmembrane helix</keyword>
<feature type="transmembrane region" description="Helical" evidence="6">
    <location>
        <begin position="306"/>
        <end position="325"/>
    </location>
</feature>
<evidence type="ECO:0000256" key="2">
    <source>
        <dbReference type="ARBA" id="ARBA00009012"/>
    </source>
</evidence>
<proteinExistence type="inferred from homology"/>
<evidence type="ECO:0000313" key="8">
    <source>
        <dbReference type="Proteomes" id="UP000284277"/>
    </source>
</evidence>
<dbReference type="AlphaFoldDB" id="A0A419T2W3"/>
<keyword evidence="8" id="KW-1185">Reference proteome</keyword>
<comment type="similarity">
    <text evidence="2">Belongs to the TMEM19 family.</text>
</comment>
<dbReference type="InterPro" id="IPR002794">
    <property type="entry name" value="DUF92_TMEM19"/>
</dbReference>
<reference evidence="7 8" key="1">
    <citation type="submission" date="2016-08" db="EMBL/GenBank/DDBJ databases">
        <title>A new outlook on sporulation: Clostridium algidixylanolyticum.</title>
        <authorList>
            <person name="Poppleton D.I."/>
            <person name="Gribaldo S."/>
        </authorList>
    </citation>
    <scope>NUCLEOTIDE SEQUENCE [LARGE SCALE GENOMIC DNA]</scope>
    <source>
        <strain evidence="7 8">SPL73</strain>
    </source>
</reference>
<evidence type="ECO:0000256" key="5">
    <source>
        <dbReference type="ARBA" id="ARBA00023136"/>
    </source>
</evidence>
<keyword evidence="3 6" id="KW-0812">Transmembrane</keyword>
<gene>
    <name evidence="7" type="ORF">BET01_19710</name>
</gene>
<dbReference type="OrthoDB" id="8149352at2"/>
<feature type="transmembrane region" description="Helical" evidence="6">
    <location>
        <begin position="267"/>
        <end position="285"/>
    </location>
</feature>
<dbReference type="RefSeq" id="WP_120196912.1">
    <property type="nucleotide sequence ID" value="NZ_MCIA01000016.1"/>
</dbReference>
<evidence type="ECO:0000256" key="4">
    <source>
        <dbReference type="ARBA" id="ARBA00022989"/>
    </source>
</evidence>
<dbReference type="GO" id="GO:0016020">
    <property type="term" value="C:membrane"/>
    <property type="evidence" value="ECO:0007669"/>
    <property type="project" value="UniProtKB-SubCell"/>
</dbReference>
<evidence type="ECO:0000256" key="1">
    <source>
        <dbReference type="ARBA" id="ARBA00004141"/>
    </source>
</evidence>
<comment type="caution">
    <text evidence="7">The sequence shown here is derived from an EMBL/GenBank/DDBJ whole genome shotgun (WGS) entry which is preliminary data.</text>
</comment>
<sequence length="481" mass="53120">MVIVREIIGVLLSVLYVTVVLVISEVYTEKKKNINKENSRKVIHILTAHYIFIVCFFNHSVWFAAIPSLIFIVINALSKKFNLFKSMERDNSDSFGTIWYSVSATLVVVFAYSFNIREIAIISILILGYGDGLAALIGIKYGKYKLQTSDKTFEGSITMFFVTAIIYGTFQYITYGVIDLRLMLSMCVLTTLSEYIATKGLDNLLIPFTVSTILICNHFLPNSTSIIFVTSLIVLFVFLVWLADSLTLSACFITVIMMFLVYFSVGVLPLIGIVVFLVSSSIASIPSNVCKNRARQLHKRNGVRSYIQVLANGSVTVVLSVIFYFTRLDSIWFGIFVSLAVASSDTFSSEIGMLSKSAPISILTFKKTESGLSGGITFLGFLGSLVGASIIGSVVLYSRAGMFISVVISGVIGSMIDSFIGAALQIKYITPEGEITEKEFCNGKKLEVYSGIRWINNDYVNFISILLATFLSVSIYQLLLS</sequence>
<dbReference type="PANTHER" id="PTHR13353:SF5">
    <property type="entry name" value="TRANSMEMBRANE PROTEIN 19"/>
    <property type="match status" value="1"/>
</dbReference>
<evidence type="ECO:0008006" key="9">
    <source>
        <dbReference type="Google" id="ProtNLM"/>
    </source>
</evidence>
<feature type="transmembrane region" description="Helical" evidence="6">
    <location>
        <begin position="403"/>
        <end position="424"/>
    </location>
</feature>